<dbReference type="EMBL" id="MCGN01000003">
    <property type="protein sequence ID" value="ORY99430.1"/>
    <property type="molecule type" value="Genomic_DNA"/>
</dbReference>
<comment type="caution">
    <text evidence="2">The sequence shown here is derived from an EMBL/GenBank/DDBJ whole genome shotgun (WGS) entry which is preliminary data.</text>
</comment>
<accession>A0A1X2HK07</accession>
<dbReference type="Pfam" id="PF24758">
    <property type="entry name" value="LRR_At5g56370"/>
    <property type="match status" value="1"/>
</dbReference>
<dbReference type="SMART" id="SM00256">
    <property type="entry name" value="FBOX"/>
    <property type="match status" value="1"/>
</dbReference>
<dbReference type="AlphaFoldDB" id="A0A1X2HK07"/>
<dbReference type="Gene3D" id="3.80.10.10">
    <property type="entry name" value="Ribonuclease Inhibitor"/>
    <property type="match status" value="1"/>
</dbReference>
<dbReference type="OrthoDB" id="629492at2759"/>
<dbReference type="PANTHER" id="PTHR32212">
    <property type="entry name" value="CYCLIN-LIKE F-BOX"/>
    <property type="match status" value="1"/>
</dbReference>
<dbReference type="Pfam" id="PF12937">
    <property type="entry name" value="F-box-like"/>
    <property type="match status" value="1"/>
</dbReference>
<dbReference type="SUPFAM" id="SSF52047">
    <property type="entry name" value="RNI-like"/>
    <property type="match status" value="1"/>
</dbReference>
<dbReference type="InterPro" id="IPR055411">
    <property type="entry name" value="LRR_FXL15/At3g58940/PEG3-like"/>
</dbReference>
<feature type="domain" description="F-box" evidence="1">
    <location>
        <begin position="7"/>
        <end position="46"/>
    </location>
</feature>
<dbReference type="SUPFAM" id="SSF81383">
    <property type="entry name" value="F-box domain"/>
    <property type="match status" value="1"/>
</dbReference>
<dbReference type="PANTHER" id="PTHR32212:SF248">
    <property type="entry name" value="F-BOX DOMAIN-CONTAINING PROTEIN"/>
    <property type="match status" value="1"/>
</dbReference>
<sequence>MNPLGFLPNEVLCRILDFIPEQRVNCMLVSHSWRDFILQTPPAHLHVDLREHPLNDNTRQGLIQHLQSNPASLRWAAVEETPCDLVFLLNKADCLRLKKLEVVYEYYGEPPETKLPGSTFINAWTRVSQNLTHLDIMLPYDGSQDLLAFIITQCPQLVSLYAEHTIVCFELNVPTVEPPATTPVLQHLTWQGEIDCFADPSFVSTFFPHLQTLRLVYYDSYFDYCYSPFGIPPRLEPLLYAVDFLPKLVHWGYYFCISHIPFSVDLGVVGLQQLVFRGLFRLSMSVLCDTLCKFSDTLTCIDYSDYYDARIDSDGVPAEGNHAINTEILHYASFPHLKKIDLSCMSDGVLDALLPSCPALESLSLNTLSLDPALMDHFCTQPWREVRIVNCFNGVEAMIRLIESAIEREARCTLRSICFTAVGASGASEPLIPSLGSICTLESLIIDATTHFDQDGSRFKKTTLQKFAQNAIESGLISCLEELHLMCLRHDGNEEIRKALYDFISDEE</sequence>
<dbReference type="InterPro" id="IPR001810">
    <property type="entry name" value="F-box_dom"/>
</dbReference>
<dbReference type="CDD" id="cd09917">
    <property type="entry name" value="F-box_SF"/>
    <property type="match status" value="1"/>
</dbReference>
<organism evidence="2 3">
    <name type="scientific">Syncephalastrum racemosum</name>
    <name type="common">Filamentous fungus</name>
    <dbReference type="NCBI Taxonomy" id="13706"/>
    <lineage>
        <taxon>Eukaryota</taxon>
        <taxon>Fungi</taxon>
        <taxon>Fungi incertae sedis</taxon>
        <taxon>Mucoromycota</taxon>
        <taxon>Mucoromycotina</taxon>
        <taxon>Mucoromycetes</taxon>
        <taxon>Mucorales</taxon>
        <taxon>Syncephalastraceae</taxon>
        <taxon>Syncephalastrum</taxon>
    </lineage>
</organism>
<evidence type="ECO:0000313" key="3">
    <source>
        <dbReference type="Proteomes" id="UP000242180"/>
    </source>
</evidence>
<evidence type="ECO:0000259" key="1">
    <source>
        <dbReference type="SMART" id="SM00256"/>
    </source>
</evidence>
<evidence type="ECO:0000313" key="2">
    <source>
        <dbReference type="EMBL" id="ORY99430.1"/>
    </source>
</evidence>
<name>A0A1X2HK07_SYNRA</name>
<dbReference type="InterPro" id="IPR032675">
    <property type="entry name" value="LRR_dom_sf"/>
</dbReference>
<dbReference type="InParanoid" id="A0A1X2HK07"/>
<gene>
    <name evidence="2" type="ORF">BCR43DRAFT_489273</name>
</gene>
<protein>
    <recommendedName>
        <fullName evidence="1">F-box domain-containing protein</fullName>
    </recommendedName>
</protein>
<dbReference type="Proteomes" id="UP000242180">
    <property type="component" value="Unassembled WGS sequence"/>
</dbReference>
<dbReference type="InterPro" id="IPR036047">
    <property type="entry name" value="F-box-like_dom_sf"/>
</dbReference>
<reference evidence="2 3" key="1">
    <citation type="submission" date="2016-07" db="EMBL/GenBank/DDBJ databases">
        <title>Pervasive Adenine N6-methylation of Active Genes in Fungi.</title>
        <authorList>
            <consortium name="DOE Joint Genome Institute"/>
            <person name="Mondo S.J."/>
            <person name="Dannebaum R.O."/>
            <person name="Kuo R.C."/>
            <person name="Labutti K."/>
            <person name="Haridas S."/>
            <person name="Kuo A."/>
            <person name="Salamov A."/>
            <person name="Ahrendt S.R."/>
            <person name="Lipzen A."/>
            <person name="Sullivan W."/>
            <person name="Andreopoulos W.B."/>
            <person name="Clum A."/>
            <person name="Lindquist E."/>
            <person name="Daum C."/>
            <person name="Ramamoorthy G.K."/>
            <person name="Gryganskyi A."/>
            <person name="Culley D."/>
            <person name="Magnuson J.K."/>
            <person name="James T.Y."/>
            <person name="O'Malley M.A."/>
            <person name="Stajich J.E."/>
            <person name="Spatafora J.W."/>
            <person name="Visel A."/>
            <person name="Grigoriev I.V."/>
        </authorList>
    </citation>
    <scope>NUCLEOTIDE SEQUENCE [LARGE SCALE GENOMIC DNA]</scope>
    <source>
        <strain evidence="2 3">NRRL 2496</strain>
    </source>
</reference>
<proteinExistence type="predicted"/>
<keyword evidence="3" id="KW-1185">Reference proteome</keyword>